<evidence type="ECO:0000313" key="3">
    <source>
        <dbReference type="Proteomes" id="UP000565579"/>
    </source>
</evidence>
<feature type="chain" id="PRO_5039037114" evidence="1">
    <location>
        <begin position="22"/>
        <end position="85"/>
    </location>
</feature>
<evidence type="ECO:0000313" key="2">
    <source>
        <dbReference type="EMBL" id="MBB6550024.1"/>
    </source>
</evidence>
<proteinExistence type="predicted"/>
<organism evidence="2 3">
    <name type="scientific">Nonomuraea rubra</name>
    <dbReference type="NCBI Taxonomy" id="46180"/>
    <lineage>
        <taxon>Bacteria</taxon>
        <taxon>Bacillati</taxon>
        <taxon>Actinomycetota</taxon>
        <taxon>Actinomycetes</taxon>
        <taxon>Streptosporangiales</taxon>
        <taxon>Streptosporangiaceae</taxon>
        <taxon>Nonomuraea</taxon>
    </lineage>
</organism>
<keyword evidence="3" id="KW-1185">Reference proteome</keyword>
<dbReference type="PROSITE" id="PS51257">
    <property type="entry name" value="PROKAR_LIPOPROTEIN"/>
    <property type="match status" value="1"/>
</dbReference>
<name>A0A7X0NV47_9ACTN</name>
<dbReference type="AlphaFoldDB" id="A0A7X0NV47"/>
<dbReference type="Proteomes" id="UP000565579">
    <property type="component" value="Unassembled WGS sequence"/>
</dbReference>
<dbReference type="EMBL" id="JACHMI010000001">
    <property type="protein sequence ID" value="MBB6550024.1"/>
    <property type="molecule type" value="Genomic_DNA"/>
</dbReference>
<accession>A0A7X0NV47</accession>
<evidence type="ECO:0000256" key="1">
    <source>
        <dbReference type="SAM" id="SignalP"/>
    </source>
</evidence>
<reference evidence="2 3" key="1">
    <citation type="submission" date="2020-08" db="EMBL/GenBank/DDBJ databases">
        <title>Sequencing the genomes of 1000 actinobacteria strains.</title>
        <authorList>
            <person name="Klenk H.-P."/>
        </authorList>
    </citation>
    <scope>NUCLEOTIDE SEQUENCE [LARGE SCALE GENOMIC DNA]</scope>
    <source>
        <strain evidence="2 3">DSM 43768</strain>
    </source>
</reference>
<keyword evidence="1" id="KW-0732">Signal</keyword>
<gene>
    <name evidence="2" type="ORF">HD593_004819</name>
</gene>
<sequence>MRISAALLATTLIACAPAAPAAADVPFADPDRVCVTVPVQSLAQAFTNFFTSGTTAGTTPATAPPVRLFGLELPREVRVLEAASC</sequence>
<protein>
    <submittedName>
        <fullName evidence="2">Uncharacterized protein</fullName>
    </submittedName>
</protein>
<dbReference type="RefSeq" id="WP_185104363.1">
    <property type="nucleotide sequence ID" value="NZ_BAAAXY010000008.1"/>
</dbReference>
<feature type="signal peptide" evidence="1">
    <location>
        <begin position="1"/>
        <end position="21"/>
    </location>
</feature>
<comment type="caution">
    <text evidence="2">The sequence shown here is derived from an EMBL/GenBank/DDBJ whole genome shotgun (WGS) entry which is preliminary data.</text>
</comment>